<dbReference type="EMBL" id="GGEC01069210">
    <property type="protein sequence ID" value="MBX49694.1"/>
    <property type="molecule type" value="Transcribed_RNA"/>
</dbReference>
<accession>A0A2P2P4L3</accession>
<proteinExistence type="predicted"/>
<sequence>MHSDQSKHKLSVIRKQCKTVGQLFPIEIQKCKEF</sequence>
<name>A0A2P2P4L3_RHIMU</name>
<protein>
    <submittedName>
        <fullName evidence="1">Uncharacterized protein</fullName>
    </submittedName>
</protein>
<organism evidence="1">
    <name type="scientific">Rhizophora mucronata</name>
    <name type="common">Asiatic mangrove</name>
    <dbReference type="NCBI Taxonomy" id="61149"/>
    <lineage>
        <taxon>Eukaryota</taxon>
        <taxon>Viridiplantae</taxon>
        <taxon>Streptophyta</taxon>
        <taxon>Embryophyta</taxon>
        <taxon>Tracheophyta</taxon>
        <taxon>Spermatophyta</taxon>
        <taxon>Magnoliopsida</taxon>
        <taxon>eudicotyledons</taxon>
        <taxon>Gunneridae</taxon>
        <taxon>Pentapetalae</taxon>
        <taxon>rosids</taxon>
        <taxon>fabids</taxon>
        <taxon>Malpighiales</taxon>
        <taxon>Rhizophoraceae</taxon>
        <taxon>Rhizophora</taxon>
    </lineage>
</organism>
<evidence type="ECO:0000313" key="1">
    <source>
        <dbReference type="EMBL" id="MBX49694.1"/>
    </source>
</evidence>
<reference evidence="1" key="1">
    <citation type="submission" date="2018-02" db="EMBL/GenBank/DDBJ databases">
        <title>Rhizophora mucronata_Transcriptome.</title>
        <authorList>
            <person name="Meera S.P."/>
            <person name="Sreeshan A."/>
            <person name="Augustine A."/>
        </authorList>
    </citation>
    <scope>NUCLEOTIDE SEQUENCE</scope>
    <source>
        <tissue evidence="1">Leaf</tissue>
    </source>
</reference>
<dbReference type="AlphaFoldDB" id="A0A2P2P4L3"/>